<comment type="caution">
    <text evidence="1">The sequence shown here is derived from an EMBL/GenBank/DDBJ whole genome shotgun (WGS) entry which is preliminary data.</text>
</comment>
<dbReference type="AlphaFoldDB" id="A0A369KSX7"/>
<evidence type="ECO:0000313" key="2">
    <source>
        <dbReference type="Proteomes" id="UP000253934"/>
    </source>
</evidence>
<reference evidence="1" key="1">
    <citation type="submission" date="2018-04" db="EMBL/GenBank/DDBJ databases">
        <title>Draft genome sequence of the Candidatus Spirobacillus cienkowskii, a pathogen of freshwater Daphnia species, reconstructed from hemolymph metagenomic reads.</title>
        <authorList>
            <person name="Bresciani L."/>
            <person name="Lemos L.N."/>
            <person name="Wale N."/>
            <person name="Lin J.Y."/>
            <person name="Fernandes G.R."/>
            <person name="Duffy M.A."/>
            <person name="Rodrigues J.M."/>
        </authorList>
    </citation>
    <scope>NUCLEOTIDE SEQUENCE [LARGE SCALE GENOMIC DNA]</scope>
    <source>
        <strain evidence="1">Binning01</strain>
    </source>
</reference>
<evidence type="ECO:0000313" key="1">
    <source>
        <dbReference type="EMBL" id="RDB36712.1"/>
    </source>
</evidence>
<keyword evidence="2" id="KW-1185">Reference proteome</keyword>
<dbReference type="EMBL" id="QOVW01000037">
    <property type="protein sequence ID" value="RDB36712.1"/>
    <property type="molecule type" value="Genomic_DNA"/>
</dbReference>
<name>A0A369KSX7_9BACT</name>
<protein>
    <submittedName>
        <fullName evidence="1">Uncharacterized protein</fullName>
    </submittedName>
</protein>
<sequence length="121" mass="14265">MSDKKILNWLLTLQIPTEEELKIFTNPKTAKEFLDLAATSQDPEFRATYIQYCKDKFDHTIDENDIATPYKLSYNSFEKICELFELLSQDKELYFYNLAKRKFEHDATTAAETNYGKKENT</sequence>
<accession>A0A369KSX7</accession>
<proteinExistence type="predicted"/>
<organism evidence="1 2">
    <name type="scientific">Spirobacillus cienkowskii</name>
    <dbReference type="NCBI Taxonomy" id="495820"/>
    <lineage>
        <taxon>Bacteria</taxon>
        <taxon>Pseudomonadati</taxon>
        <taxon>Bdellovibrionota</taxon>
        <taxon>Oligoflexia</taxon>
        <taxon>Silvanigrellales</taxon>
        <taxon>Spirobacillus</taxon>
    </lineage>
</organism>
<gene>
    <name evidence="1" type="ORF">DCC88_03660</name>
</gene>
<dbReference type="Proteomes" id="UP000253934">
    <property type="component" value="Unassembled WGS sequence"/>
</dbReference>